<keyword evidence="1" id="KW-1133">Transmembrane helix</keyword>
<dbReference type="STRING" id="482461.SAMN05216244_1006"/>
<sequence>MRFRFKDVLKTVMISLGWLIAISITAILILFVFGNPDDSDPILLLVGICFIPTFTTTMLYY</sequence>
<keyword evidence="1" id="KW-0472">Membrane</keyword>
<dbReference type="EMBL" id="FNHF01000001">
    <property type="protein sequence ID" value="SDL85936.1"/>
    <property type="molecule type" value="Genomic_DNA"/>
</dbReference>
<name>A0A1G9NH75_9BACI</name>
<gene>
    <name evidence="2" type="ORF">SAMN05216244_1006</name>
</gene>
<accession>A0A1G9NH75</accession>
<evidence type="ECO:0000313" key="2">
    <source>
        <dbReference type="EMBL" id="SDL85936.1"/>
    </source>
</evidence>
<dbReference type="AlphaFoldDB" id="A0A1G9NH75"/>
<keyword evidence="1" id="KW-0812">Transmembrane</keyword>
<reference evidence="3" key="1">
    <citation type="submission" date="2016-10" db="EMBL/GenBank/DDBJ databases">
        <authorList>
            <person name="Varghese N."/>
            <person name="Submissions S."/>
        </authorList>
    </citation>
    <scope>NUCLEOTIDE SEQUENCE [LARGE SCALE GENOMIC DNA]</scope>
    <source>
        <strain evidence="3">CGMCC 1.6199</strain>
    </source>
</reference>
<dbReference type="Proteomes" id="UP000182347">
    <property type="component" value="Unassembled WGS sequence"/>
</dbReference>
<organism evidence="2 3">
    <name type="scientific">Sediminibacillus halophilus</name>
    <dbReference type="NCBI Taxonomy" id="482461"/>
    <lineage>
        <taxon>Bacteria</taxon>
        <taxon>Bacillati</taxon>
        <taxon>Bacillota</taxon>
        <taxon>Bacilli</taxon>
        <taxon>Bacillales</taxon>
        <taxon>Bacillaceae</taxon>
        <taxon>Sediminibacillus</taxon>
    </lineage>
</organism>
<evidence type="ECO:0000313" key="3">
    <source>
        <dbReference type="Proteomes" id="UP000182347"/>
    </source>
</evidence>
<protein>
    <submittedName>
        <fullName evidence="2">Uncharacterized protein</fullName>
    </submittedName>
</protein>
<keyword evidence="3" id="KW-1185">Reference proteome</keyword>
<evidence type="ECO:0000256" key="1">
    <source>
        <dbReference type="SAM" id="Phobius"/>
    </source>
</evidence>
<proteinExistence type="predicted"/>
<feature type="transmembrane region" description="Helical" evidence="1">
    <location>
        <begin position="41"/>
        <end position="60"/>
    </location>
</feature>
<feature type="transmembrane region" description="Helical" evidence="1">
    <location>
        <begin position="12"/>
        <end position="35"/>
    </location>
</feature>